<evidence type="ECO:0000259" key="4">
    <source>
        <dbReference type="Pfam" id="PF00534"/>
    </source>
</evidence>
<protein>
    <submittedName>
        <fullName evidence="5">Glycosyltransferase</fullName>
        <ecNumber evidence="5">2.4.-.-</ecNumber>
    </submittedName>
</protein>
<name>A0ABU2ZZR7_9GAMM</name>
<evidence type="ECO:0000313" key="6">
    <source>
        <dbReference type="Proteomes" id="UP001266357"/>
    </source>
</evidence>
<dbReference type="PANTHER" id="PTHR12526">
    <property type="entry name" value="GLYCOSYLTRANSFERASE"/>
    <property type="match status" value="1"/>
</dbReference>
<sequence length="421" mass="47414">MKVAIFVDQFPVRSQTFVLNQIIGLIDLGCDITIISLHKGDGTLLADIAQYNLDEKTHYLLDEPKTKYKQFFYRIGCLCKCIITPSRFPVIFASLDKNYGRQGKSLLLAAIAAKLPNVLNFDVAVCHFGYNGILANKLKRLGLIQSKIATIFHGHEISDTKSLSRYSNDYHKLFKETELLLPISELWKDKLVKLGCPLNKIYVQRMGINLEKFSYKGNIDRKRLTHETHESCSPALLKIYTVARFTDKKGLKYAIQSLTHLPKGIKVHYDLAGYGELETELKLLVRQLGLADVVHFVGACSSTQVADFMRKADVYLQPSITASDGDMEGVPVTLMEAMAIGVPVVSTFHSGIPELIENEVHGLLVPEKDPQAIAEKLTLIYNNKENVVEQLVRNARDRVEFMADNHTLNQNLRDILYQLSC</sequence>
<dbReference type="Proteomes" id="UP001266357">
    <property type="component" value="Unassembled WGS sequence"/>
</dbReference>
<dbReference type="RefSeq" id="WP_311577825.1">
    <property type="nucleotide sequence ID" value="NZ_JAVRIF010000002.1"/>
</dbReference>
<evidence type="ECO:0000256" key="2">
    <source>
        <dbReference type="ARBA" id="ARBA00022676"/>
    </source>
</evidence>
<dbReference type="Pfam" id="PF00534">
    <property type="entry name" value="Glycos_transf_1"/>
    <property type="match status" value="1"/>
</dbReference>
<dbReference type="Gene3D" id="3.40.50.2000">
    <property type="entry name" value="Glycogen Phosphorylase B"/>
    <property type="match status" value="2"/>
</dbReference>
<dbReference type="GO" id="GO:0016757">
    <property type="term" value="F:glycosyltransferase activity"/>
    <property type="evidence" value="ECO:0007669"/>
    <property type="project" value="UniProtKB-KW"/>
</dbReference>
<comment type="caution">
    <text evidence="5">The sequence shown here is derived from an EMBL/GenBank/DDBJ whole genome shotgun (WGS) entry which is preliminary data.</text>
</comment>
<evidence type="ECO:0000256" key="3">
    <source>
        <dbReference type="ARBA" id="ARBA00022679"/>
    </source>
</evidence>
<dbReference type="EMBL" id="JAVRIF010000002">
    <property type="protein sequence ID" value="MDT0602807.1"/>
    <property type="molecule type" value="Genomic_DNA"/>
</dbReference>
<evidence type="ECO:0000313" key="5">
    <source>
        <dbReference type="EMBL" id="MDT0602807.1"/>
    </source>
</evidence>
<evidence type="ECO:0000256" key="1">
    <source>
        <dbReference type="ARBA" id="ARBA00009481"/>
    </source>
</evidence>
<proteinExistence type="inferred from homology"/>
<reference evidence="5 6" key="1">
    <citation type="submission" date="2023-09" db="EMBL/GenBank/DDBJ databases">
        <authorList>
            <person name="Rey-Velasco X."/>
        </authorList>
    </citation>
    <scope>NUCLEOTIDE SEQUENCE [LARGE SCALE GENOMIC DNA]</scope>
    <source>
        <strain evidence="5 6">W431</strain>
    </source>
</reference>
<organism evidence="5 6">
    <name type="scientific">Thalassotalea castellviae</name>
    <dbReference type="NCBI Taxonomy" id="3075612"/>
    <lineage>
        <taxon>Bacteria</taxon>
        <taxon>Pseudomonadati</taxon>
        <taxon>Pseudomonadota</taxon>
        <taxon>Gammaproteobacteria</taxon>
        <taxon>Alteromonadales</taxon>
        <taxon>Colwelliaceae</taxon>
        <taxon>Thalassotalea</taxon>
    </lineage>
</organism>
<dbReference type="PANTHER" id="PTHR12526:SF640">
    <property type="entry name" value="COLANIC ACID BIOSYNTHESIS GLYCOSYLTRANSFERASE WCAL-RELATED"/>
    <property type="match status" value="1"/>
</dbReference>
<feature type="domain" description="Glycosyl transferase family 1" evidence="4">
    <location>
        <begin position="239"/>
        <end position="397"/>
    </location>
</feature>
<keyword evidence="3 5" id="KW-0808">Transferase</keyword>
<gene>
    <name evidence="5" type="ORF">RM573_04315</name>
</gene>
<comment type="similarity">
    <text evidence="1">Belongs to the glycosyltransferase group 1 family. Glycosyltransferase 4 subfamily.</text>
</comment>
<accession>A0ABU2ZZR7</accession>
<keyword evidence="6" id="KW-1185">Reference proteome</keyword>
<dbReference type="SUPFAM" id="SSF53756">
    <property type="entry name" value="UDP-Glycosyltransferase/glycogen phosphorylase"/>
    <property type="match status" value="1"/>
</dbReference>
<dbReference type="InterPro" id="IPR001296">
    <property type="entry name" value="Glyco_trans_1"/>
</dbReference>
<keyword evidence="2 5" id="KW-0328">Glycosyltransferase</keyword>
<dbReference type="EC" id="2.4.-.-" evidence="5"/>